<dbReference type="EMBL" id="MFZO01000047">
    <property type="protein sequence ID" value="OGK23425.1"/>
    <property type="molecule type" value="Genomic_DNA"/>
</dbReference>
<dbReference type="GO" id="GO:0016757">
    <property type="term" value="F:glycosyltransferase activity"/>
    <property type="evidence" value="ECO:0007669"/>
    <property type="project" value="UniProtKB-KW"/>
</dbReference>
<dbReference type="SUPFAM" id="SSF53448">
    <property type="entry name" value="Nucleotide-diphospho-sugar transferases"/>
    <property type="match status" value="1"/>
</dbReference>
<evidence type="ECO:0000256" key="1">
    <source>
        <dbReference type="ARBA" id="ARBA00006739"/>
    </source>
</evidence>
<comment type="caution">
    <text evidence="6">The sequence shown here is derived from an EMBL/GenBank/DDBJ whole genome shotgun (WGS) entry which is preliminary data.</text>
</comment>
<dbReference type="InterPro" id="IPR029044">
    <property type="entry name" value="Nucleotide-diphossugar_trans"/>
</dbReference>
<dbReference type="Gene3D" id="3.90.550.10">
    <property type="entry name" value="Spore Coat Polysaccharide Biosynthesis Protein SpsA, Chain A"/>
    <property type="match status" value="1"/>
</dbReference>
<reference evidence="6 7" key="1">
    <citation type="journal article" date="2016" name="Nat. Commun.">
        <title>Thousands of microbial genomes shed light on interconnected biogeochemical processes in an aquifer system.</title>
        <authorList>
            <person name="Anantharaman K."/>
            <person name="Brown C.T."/>
            <person name="Hug L.A."/>
            <person name="Sharon I."/>
            <person name="Castelle C.J."/>
            <person name="Probst A.J."/>
            <person name="Thomas B.C."/>
            <person name="Singh A."/>
            <person name="Wilkins M.J."/>
            <person name="Karaoz U."/>
            <person name="Brodie E.L."/>
            <person name="Williams K.H."/>
            <person name="Hubbard S.S."/>
            <person name="Banfield J.F."/>
        </authorList>
    </citation>
    <scope>NUCLEOTIDE SEQUENCE [LARGE SCALE GENOMIC DNA]</scope>
</reference>
<feature type="domain" description="Glycosyltransferase 2-like" evidence="5">
    <location>
        <begin position="3"/>
        <end position="114"/>
    </location>
</feature>
<keyword evidence="3" id="KW-0808">Transferase</keyword>
<accession>A0A1F7GX64</accession>
<proteinExistence type="inferred from homology"/>
<sequence>MISVIIPTFIKKQLLQNTVRNMKLLKECEVIIVNDNPKKSLINDLKEFKNVTLLENSQNLGFAKSVNKGVKKSTKKYVMLLNDDVLLLGKSYQKALDLFAKDPSLFAISFAQKERTGHVVGKNVLYWKRGLMFHSKSKDMKFGYNAWADGGACLIDKNKFLELGGFDSIYAPFYWEDIDLSYQAWKKGYKILFDPNIVVEHQHESTIGKQFSKKFIETTAFRNQFSFIWKNITDISMLLNHLFFLPFNLFYYFLLKKRINFIRGFFDGIKSLGGTLAVRNLSNRNRKIADKKILALFG</sequence>
<dbReference type="Proteomes" id="UP000177913">
    <property type="component" value="Unassembled WGS sequence"/>
</dbReference>
<evidence type="ECO:0000313" key="6">
    <source>
        <dbReference type="EMBL" id="OGK23425.1"/>
    </source>
</evidence>
<evidence type="ECO:0000259" key="5">
    <source>
        <dbReference type="Pfam" id="PF00535"/>
    </source>
</evidence>
<dbReference type="AlphaFoldDB" id="A0A1F7GX64"/>
<evidence type="ECO:0000256" key="3">
    <source>
        <dbReference type="ARBA" id="ARBA00022679"/>
    </source>
</evidence>
<keyword evidence="4" id="KW-0472">Membrane</keyword>
<name>A0A1F7GX64_9BACT</name>
<dbReference type="InterPro" id="IPR001173">
    <property type="entry name" value="Glyco_trans_2-like"/>
</dbReference>
<keyword evidence="4" id="KW-0812">Transmembrane</keyword>
<dbReference type="Pfam" id="PF00535">
    <property type="entry name" value="Glycos_transf_2"/>
    <property type="match status" value="1"/>
</dbReference>
<dbReference type="PANTHER" id="PTHR43179:SF12">
    <property type="entry name" value="GALACTOFURANOSYLTRANSFERASE GLFT2"/>
    <property type="match status" value="1"/>
</dbReference>
<protein>
    <recommendedName>
        <fullName evidence="5">Glycosyltransferase 2-like domain-containing protein</fullName>
    </recommendedName>
</protein>
<evidence type="ECO:0000256" key="4">
    <source>
        <dbReference type="SAM" id="Phobius"/>
    </source>
</evidence>
<feature type="transmembrane region" description="Helical" evidence="4">
    <location>
        <begin position="235"/>
        <end position="255"/>
    </location>
</feature>
<keyword evidence="4" id="KW-1133">Transmembrane helix</keyword>
<keyword evidence="2" id="KW-0328">Glycosyltransferase</keyword>
<comment type="similarity">
    <text evidence="1">Belongs to the glycosyltransferase 2 family.</text>
</comment>
<organism evidence="6 7">
    <name type="scientific">Candidatus Roizmanbacteria bacterium RIFCSPHIGHO2_02_FULL_38_11</name>
    <dbReference type="NCBI Taxonomy" id="1802039"/>
    <lineage>
        <taxon>Bacteria</taxon>
        <taxon>Candidatus Roizmaniibacteriota</taxon>
    </lineage>
</organism>
<evidence type="ECO:0000256" key="2">
    <source>
        <dbReference type="ARBA" id="ARBA00022676"/>
    </source>
</evidence>
<dbReference type="PANTHER" id="PTHR43179">
    <property type="entry name" value="RHAMNOSYLTRANSFERASE WBBL"/>
    <property type="match status" value="1"/>
</dbReference>
<evidence type="ECO:0000313" key="7">
    <source>
        <dbReference type="Proteomes" id="UP000177913"/>
    </source>
</evidence>
<gene>
    <name evidence="6" type="ORF">A3C25_02025</name>
</gene>